<evidence type="ECO:0000313" key="2">
    <source>
        <dbReference type="Proteomes" id="UP001595956"/>
    </source>
</evidence>
<name>A0ABW0MXA6_9ACTN</name>
<proteinExistence type="predicted"/>
<evidence type="ECO:0000313" key="1">
    <source>
        <dbReference type="EMBL" id="MFC5492559.1"/>
    </source>
</evidence>
<protein>
    <recommendedName>
        <fullName evidence="3">DUF1579 domain-containing protein</fullName>
    </recommendedName>
</protein>
<accession>A0ABW0MXA6</accession>
<comment type="caution">
    <text evidence="1">The sequence shown here is derived from an EMBL/GenBank/DDBJ whole genome shotgun (WGS) entry which is preliminary data.</text>
</comment>
<gene>
    <name evidence="1" type="ORF">ACFPKY_05590</name>
</gene>
<sequence length="158" mass="18015">MTPSQHDFDFIFGRWTVRNRKLRDVTDPACTEWVEFDASSEVGPILGGIGHTDEMTVPEPADGPPFVGFTLRLFDPAEETWRIWWSSSRFPGVLDTPVVGRFADGHGVFESSDTIGGRPAQVRFEWRADPDRPHWQQSFSYDGGASWTMTWEMQFTRA</sequence>
<reference evidence="2" key="1">
    <citation type="journal article" date="2019" name="Int. J. Syst. Evol. Microbiol.">
        <title>The Global Catalogue of Microorganisms (GCM) 10K type strain sequencing project: providing services to taxonomists for standard genome sequencing and annotation.</title>
        <authorList>
            <consortium name="The Broad Institute Genomics Platform"/>
            <consortium name="The Broad Institute Genome Sequencing Center for Infectious Disease"/>
            <person name="Wu L."/>
            <person name="Ma J."/>
        </authorList>
    </citation>
    <scope>NUCLEOTIDE SEQUENCE [LARGE SCALE GENOMIC DNA]</scope>
    <source>
        <strain evidence="2">KACC 13778</strain>
    </source>
</reference>
<dbReference type="RefSeq" id="WP_345170883.1">
    <property type="nucleotide sequence ID" value="NZ_BAABFQ010000003.1"/>
</dbReference>
<dbReference type="Proteomes" id="UP001595956">
    <property type="component" value="Unassembled WGS sequence"/>
</dbReference>
<keyword evidence="2" id="KW-1185">Reference proteome</keyword>
<evidence type="ECO:0008006" key="3">
    <source>
        <dbReference type="Google" id="ProtNLM"/>
    </source>
</evidence>
<dbReference type="EMBL" id="JBHSMD010000002">
    <property type="protein sequence ID" value="MFC5492559.1"/>
    <property type="molecule type" value="Genomic_DNA"/>
</dbReference>
<organism evidence="1 2">
    <name type="scientific">Nocardioides caricicola</name>
    <dbReference type="NCBI Taxonomy" id="634770"/>
    <lineage>
        <taxon>Bacteria</taxon>
        <taxon>Bacillati</taxon>
        <taxon>Actinomycetota</taxon>
        <taxon>Actinomycetes</taxon>
        <taxon>Propionibacteriales</taxon>
        <taxon>Nocardioidaceae</taxon>
        <taxon>Nocardioides</taxon>
    </lineage>
</organism>